<evidence type="ECO:0000313" key="2">
    <source>
        <dbReference type="Proteomes" id="UP001281761"/>
    </source>
</evidence>
<dbReference type="InterPro" id="IPR011050">
    <property type="entry name" value="Pectin_lyase_fold/virulence"/>
</dbReference>
<name>A0ABQ9X6F5_9EUKA</name>
<proteinExistence type="predicted"/>
<organism evidence="1 2">
    <name type="scientific">Blattamonas nauphoetae</name>
    <dbReference type="NCBI Taxonomy" id="2049346"/>
    <lineage>
        <taxon>Eukaryota</taxon>
        <taxon>Metamonada</taxon>
        <taxon>Preaxostyla</taxon>
        <taxon>Oxymonadida</taxon>
        <taxon>Blattamonas</taxon>
    </lineage>
</organism>
<dbReference type="SUPFAM" id="SSF51126">
    <property type="entry name" value="Pectin lyase-like"/>
    <property type="match status" value="2"/>
</dbReference>
<reference evidence="1 2" key="1">
    <citation type="journal article" date="2022" name="bioRxiv">
        <title>Genomics of Preaxostyla Flagellates Illuminates Evolutionary Transitions and the Path Towards Mitochondrial Loss.</title>
        <authorList>
            <person name="Novak L.V.F."/>
            <person name="Treitli S.C."/>
            <person name="Pyrih J."/>
            <person name="Halakuc P."/>
            <person name="Pipaliya S.V."/>
            <person name="Vacek V."/>
            <person name="Brzon O."/>
            <person name="Soukal P."/>
            <person name="Eme L."/>
            <person name="Dacks J.B."/>
            <person name="Karnkowska A."/>
            <person name="Elias M."/>
            <person name="Hampl V."/>
        </authorList>
    </citation>
    <scope>NUCLEOTIDE SEQUENCE [LARGE SCALE GENOMIC DNA]</scope>
    <source>
        <strain evidence="1">NAU3</strain>
        <tissue evidence="1">Gut</tissue>
    </source>
</reference>
<protein>
    <submittedName>
        <fullName evidence="1">Uncharacterized protein</fullName>
    </submittedName>
</protein>
<evidence type="ECO:0000313" key="1">
    <source>
        <dbReference type="EMBL" id="KAK2947363.1"/>
    </source>
</evidence>
<keyword evidence="2" id="KW-1185">Reference proteome</keyword>
<gene>
    <name evidence="1" type="ORF">BLNAU_17683</name>
</gene>
<sequence>MDSCVLQNVTHINRYRRSEGVKEPFNVSLTNSRWIDCSNGFYGSIVRDVEDQTTFRAVNNTFLRGVTNGETTGAAFTKTTVVVSTDHSYVSCTFTSCVAFNTSGGAIRCRDGVNLNVTKCTFRLNKCEATEHDTSRKLAVGGAVHFNGDSTGRLQITTSLFEHNLANLGAAVSSQSAGAFLFQLSNITNGTCIRYDNNGYSFGGGLMVEYLPAGAIVTNLRFDACNTQGSGGSIDCSNMTGSITFSNIFVANSKAPRGNVIFSNALNISSSFKFFSCTFFNNTSTQKDSKGKSHANDVRLNKEEPWTTLLKSQSSFVNCFSTSNSPKIAFMNEPIEYTFGYVSSTNTTELGIHLPAPAVIVNEQEGKDVNGCGTDYSNKCGTIAFTGTNRVALTGGKVLIEAGHYEETGSFDLGSKPVTFTSFGDISPIINYSGESTAFITKGIGTVRFVYLSFVPSKSSHVILQNANGGLEIADCSFVASDDASVEMQKSAVKATDGKVSLNGVSFVGLRLNGGSCVECVGSTTEVTISQSEFVSIEGKARSMIIFSRTSAGSGSVTMDGTRVVVKNEHKVGGIQISNVKTVSMTGMQFANVNSDEQEAAIDIASCTSLTLSSLLFERCIGKSASDIFVTNSPSVSLSSPLSQSFSASRSPTSSINGVASDNWLTRTPLAVDGTSGSDEEFCWKNVGCPSITSLLSHVDHSVKWNTTLKEETVGDSAISIWNNLQLTMTGTTQAGSILSHTGLVSSPLLSVASGSLSVSQLTLLTNKAGTTRTSSFFVMTGGSLSFTSVTFPSLSFSNSGSMLQVSGTGSLSVTSVDFSSDSTDGVGSVLHSTSSGKISLNTVSLSGNKCGSGKKGRSIAIESTTPFVSSSVVMTNVQITSEGSAGDHEVFLKGPSLPLTVTSSNFGSTLGSQADQTVAKMKQFFGEDTSDASMSGPLSYLLYRHSTGPVSVDASFWDHGFCGLSALPCKSLEMAHSKVNETDQIVDFVSDVKMTGTIVSKSSGSIIKSSSGKKMTADSTSQFVIGTGKMRLESLTLELPSVLSQALFVVSGGTLDVKSTVTLTNPTTTSHTSSLMSMSGGTVVLDGSKLTTTQKLTLASSALMTQSKGSLTISNMKIENVSRTTGDGSVISATLAANTDELSIISTSFTLCSCSGGNGGALFVSLSGSALFSITGTSSFTSCTASGKGSKLYLSRSDLVSFMSTGNLNSIKPALSTKAAADSILNEFYGFESLSSEGSLLFYWYPFSTLDSTMHVHSSGHAHSLCGKEALPCKTLPDSLNKIQSATTLMIDTNIDLPSKIVSPNRAWTLTKSGSAALSFITSGQLEISNSQSALTLSSLSLNIGTLTSGRTVELITVSAGSLVVSSCTVFASTPSLSVSFVSLSNGKASFPDSTMNIPTLTSKPFVSVSGGTLDVNSSTSLVNSNTATHKASLVSIDGGTFLLDEAALTTSKSMNFASSSLIVQTKGSLTMSSMNIENVSRTTGDGSVISATLSANTDKLSILSTTFTSCSCSGGNGGVLFVSLSSSALFSITGTSSFTSCTASGKGSKLYLSRPDLVSFMSTGNLDSIKPTLSTKAAADGILNEFYGFESLSSEGSLLFYWYPFSTLDSTMHVHSSGHAHSLCGKEALPCKTLSDSLSNIQSATTLMIDTNIELPSKLTSIPRALTLTKSGSAALTIITSGQLEISNSQSTLTLSSLSLNVGTLTSGRTVELITISAGSLVVSSCTVFASTPSLSVSFVSLSNGKASFPDSTMNIPTLTSKPFVSVSGGTLDVDSSTSLVNSNTAAHQASLLSMNGGTVALDGTKLTTTQKLTLASSALMTQSKGSLTISNVKFENISRTTGDGSVISATLAANTDELSIVSTTFTSCSCSSGNGGALFVSLSTSAFFSITGSSSFTSCTASGKGSKLYLSQPSLVSFLTLNDGTGPLNVVRPTLTTKAIADGILNEFYGFESSSSEGSLLFYWYPFSTLDSTMHVHSSGHAHPLCGKEALPCQTLPDSLNKIQSASTLMIDTNIELPSKIVSPNRALTLTKSGSSALTIITSGQLEISNSQSALTLSSLSLNIGTLTSGRTVELITVSAGFLVLSSCTIFSSTSNLPVSFVTLSGGVVSMTTTTLHIPTIQSKPVISVTGGELQTDSSTSLVNSGTAIHQASPLSVGGGTVVLDGASLTTSKSMTFASSSLIVQTKGSLTMSSMNIENVSRTTGDGSVISATLATGTDKLSIVSTAFASCSSAAGNGGALFVSLSASALFSITGTSSFTSCTASGKGSKLYLSRPNLISFLTPYEGTGPLDSIKPTLSTKAAADSILNEFYGFESSSSEGSLLFYWYPFSTDDTTMHVHSSGHAHSLCGKEALPCQTLTDSLSKIQSATTLMIDTNIELPSKLTSIPRALTLTKSGSAALTIITSGQLEISNSQSTLTLSSHSLNVGTLTSGRTVELITISAGSLVVSSCTVFASTPSLSVSFVSLSNGKVSFPDSTMNIPTLTSKPFVSVSGGTLDVKSTVTLTNPTTTSHSSSLMSMSGGTVALDGTKLTTTQKLTLASSALMTQSKGSLTISNVKFENISRTTGDGSVISATLAANTDELSIISTTFKLCSCSAGNGGALFVDLSASASTSILFSSLTFGSGSDSNTAILGTNVFVKSSDLNRDCAGVLIGLKPTLSGSLLTTAEKNEYFGIQTSPESLLFFWYPHVASSGAVHVHSSGEDHVNCGLFELACKTLSHSFTSLKTTRTITLDSSLSLPSSLPALTNSLTLNSVVPGSPRTLSAGSGVCFTVSSAGF</sequence>
<accession>A0ABQ9X6F5</accession>
<dbReference type="Proteomes" id="UP001281761">
    <property type="component" value="Unassembled WGS sequence"/>
</dbReference>
<comment type="caution">
    <text evidence="1">The sequence shown here is derived from an EMBL/GenBank/DDBJ whole genome shotgun (WGS) entry which is preliminary data.</text>
</comment>
<dbReference type="EMBL" id="JARBJD010000203">
    <property type="protein sequence ID" value="KAK2947363.1"/>
    <property type="molecule type" value="Genomic_DNA"/>
</dbReference>